<comment type="caution">
    <text evidence="1">The sequence shown here is derived from an EMBL/GenBank/DDBJ whole genome shotgun (WGS) entry which is preliminary data.</text>
</comment>
<protein>
    <submittedName>
        <fullName evidence="1">Uncharacterized protein</fullName>
    </submittedName>
</protein>
<gene>
    <name evidence="1" type="ORF">GOP47_0013832</name>
</gene>
<evidence type="ECO:0000313" key="2">
    <source>
        <dbReference type="Proteomes" id="UP000886520"/>
    </source>
</evidence>
<keyword evidence="2" id="KW-1185">Reference proteome</keyword>
<reference evidence="1" key="1">
    <citation type="submission" date="2021-01" db="EMBL/GenBank/DDBJ databases">
        <title>Adiantum capillus-veneris genome.</title>
        <authorList>
            <person name="Fang Y."/>
            <person name="Liao Q."/>
        </authorList>
    </citation>
    <scope>NUCLEOTIDE SEQUENCE</scope>
    <source>
        <strain evidence="1">H3</strain>
        <tissue evidence="1">Leaf</tissue>
    </source>
</reference>
<sequence length="62" mass="6720">ISGLLLEGRPNRGTPKPVGCVGLLHHGDSNHILVIASYTCSEENGHFQVLYKANGQQKLTIH</sequence>
<evidence type="ECO:0000313" key="1">
    <source>
        <dbReference type="EMBL" id="KAI5071581.1"/>
    </source>
</evidence>
<name>A0A9D4UPZ5_ADICA</name>
<dbReference type="AlphaFoldDB" id="A0A9D4UPZ5"/>
<accession>A0A9D4UPZ5</accession>
<proteinExistence type="predicted"/>
<dbReference type="EMBL" id="JABFUD020000013">
    <property type="protein sequence ID" value="KAI5071581.1"/>
    <property type="molecule type" value="Genomic_DNA"/>
</dbReference>
<dbReference type="Proteomes" id="UP000886520">
    <property type="component" value="Chromosome 13"/>
</dbReference>
<feature type="non-terminal residue" evidence="1">
    <location>
        <position position="62"/>
    </location>
</feature>
<organism evidence="1 2">
    <name type="scientific">Adiantum capillus-veneris</name>
    <name type="common">Maidenhair fern</name>
    <dbReference type="NCBI Taxonomy" id="13818"/>
    <lineage>
        <taxon>Eukaryota</taxon>
        <taxon>Viridiplantae</taxon>
        <taxon>Streptophyta</taxon>
        <taxon>Embryophyta</taxon>
        <taxon>Tracheophyta</taxon>
        <taxon>Polypodiopsida</taxon>
        <taxon>Polypodiidae</taxon>
        <taxon>Polypodiales</taxon>
        <taxon>Pteridineae</taxon>
        <taxon>Pteridaceae</taxon>
        <taxon>Vittarioideae</taxon>
        <taxon>Adiantum</taxon>
    </lineage>
</organism>